<name>A0A8T0QI04_PANVG</name>
<dbReference type="AlphaFoldDB" id="A0A8T0QI04"/>
<dbReference type="InterPro" id="IPR050231">
    <property type="entry name" value="Iron_ascorbate_oxido_reductase"/>
</dbReference>
<evidence type="ECO:0000313" key="4">
    <source>
        <dbReference type="Proteomes" id="UP000823388"/>
    </source>
</evidence>
<keyword evidence="4" id="KW-1185">Reference proteome</keyword>
<reference evidence="3" key="1">
    <citation type="submission" date="2020-05" db="EMBL/GenBank/DDBJ databases">
        <title>WGS assembly of Panicum virgatum.</title>
        <authorList>
            <person name="Lovell J.T."/>
            <person name="Jenkins J."/>
            <person name="Shu S."/>
            <person name="Juenger T.E."/>
            <person name="Schmutz J."/>
        </authorList>
    </citation>
    <scope>NUCLEOTIDE SEQUENCE</scope>
    <source>
        <strain evidence="3">AP13</strain>
    </source>
</reference>
<evidence type="ECO:0000259" key="2">
    <source>
        <dbReference type="Pfam" id="PF03171"/>
    </source>
</evidence>
<dbReference type="Gene3D" id="2.60.120.330">
    <property type="entry name" value="B-lactam Antibiotic, Isopenicillin N Synthase, Chain"/>
    <property type="match status" value="1"/>
</dbReference>
<sequence length="186" mass="20328">MHDVIVDVAGVLASSLGLEEHSLRDWPCQFRINRYNYTQDTVGSSGVQIHTDSSFLTVLQEDECVGGLEVSDPATGEFVPVDPVAGSFPHQHRGHRHGVEQREAAQREAPGAVRRAGAAHLHRHFPARAQGRQRERAGAVRGRGPPVPVQGDQLRRLPGPPAVHRRARRRGARAVGGVTWARWCSG</sequence>
<dbReference type="Proteomes" id="UP000823388">
    <property type="component" value="Chromosome 7K"/>
</dbReference>
<proteinExistence type="predicted"/>
<accession>A0A8T0QI04</accession>
<comment type="caution">
    <text evidence="3">The sequence shown here is derived from an EMBL/GenBank/DDBJ whole genome shotgun (WGS) entry which is preliminary data.</text>
</comment>
<evidence type="ECO:0000256" key="1">
    <source>
        <dbReference type="SAM" id="MobiDB-lite"/>
    </source>
</evidence>
<organism evidence="3 4">
    <name type="scientific">Panicum virgatum</name>
    <name type="common">Blackwell switchgrass</name>
    <dbReference type="NCBI Taxonomy" id="38727"/>
    <lineage>
        <taxon>Eukaryota</taxon>
        <taxon>Viridiplantae</taxon>
        <taxon>Streptophyta</taxon>
        <taxon>Embryophyta</taxon>
        <taxon>Tracheophyta</taxon>
        <taxon>Spermatophyta</taxon>
        <taxon>Magnoliopsida</taxon>
        <taxon>Liliopsida</taxon>
        <taxon>Poales</taxon>
        <taxon>Poaceae</taxon>
        <taxon>PACMAD clade</taxon>
        <taxon>Panicoideae</taxon>
        <taxon>Panicodae</taxon>
        <taxon>Paniceae</taxon>
        <taxon>Panicinae</taxon>
        <taxon>Panicum</taxon>
        <taxon>Panicum sect. Hiantes</taxon>
    </lineage>
</organism>
<protein>
    <recommendedName>
        <fullName evidence="2">Isopenicillin N synthase-like Fe(2+) 2OG dioxygenase domain-containing protein</fullName>
    </recommendedName>
</protein>
<dbReference type="PANTHER" id="PTHR47990">
    <property type="entry name" value="2-OXOGLUTARATE (2OG) AND FE(II)-DEPENDENT OXYGENASE SUPERFAMILY PROTEIN-RELATED"/>
    <property type="match status" value="1"/>
</dbReference>
<dbReference type="Pfam" id="PF03171">
    <property type="entry name" value="2OG-FeII_Oxy"/>
    <property type="match status" value="1"/>
</dbReference>
<dbReference type="SUPFAM" id="SSF51197">
    <property type="entry name" value="Clavaminate synthase-like"/>
    <property type="match status" value="1"/>
</dbReference>
<dbReference type="EMBL" id="CM029049">
    <property type="protein sequence ID" value="KAG2572818.1"/>
    <property type="molecule type" value="Genomic_DNA"/>
</dbReference>
<feature type="domain" description="Isopenicillin N synthase-like Fe(2+) 2OG dioxygenase" evidence="2">
    <location>
        <begin position="29"/>
        <end position="88"/>
    </location>
</feature>
<evidence type="ECO:0000313" key="3">
    <source>
        <dbReference type="EMBL" id="KAG2572818.1"/>
    </source>
</evidence>
<dbReference type="InterPro" id="IPR027443">
    <property type="entry name" value="IPNS-like_sf"/>
</dbReference>
<feature type="region of interest" description="Disordered" evidence="1">
    <location>
        <begin position="122"/>
        <end position="170"/>
    </location>
</feature>
<dbReference type="InterPro" id="IPR044861">
    <property type="entry name" value="IPNS-like_FE2OG_OXY"/>
</dbReference>
<gene>
    <name evidence="3" type="ORF">PVAP13_7KG203600</name>
</gene>